<keyword evidence="7" id="KW-1185">Reference proteome</keyword>
<evidence type="ECO:0000256" key="3">
    <source>
        <dbReference type="ARBA" id="ARBA00023163"/>
    </source>
</evidence>
<dbReference type="FunFam" id="1.10.10.60:FF:000141">
    <property type="entry name" value="TetR family transcriptional regulator"/>
    <property type="match status" value="1"/>
</dbReference>
<dbReference type="Gene3D" id="1.10.10.60">
    <property type="entry name" value="Homeodomain-like"/>
    <property type="match status" value="1"/>
</dbReference>
<dbReference type="Pfam" id="PF14246">
    <property type="entry name" value="TetR_C_7"/>
    <property type="match status" value="1"/>
</dbReference>
<dbReference type="PRINTS" id="PR00455">
    <property type="entry name" value="HTHTETR"/>
</dbReference>
<dbReference type="InterPro" id="IPR050109">
    <property type="entry name" value="HTH-type_TetR-like_transc_reg"/>
</dbReference>
<dbReference type="PROSITE" id="PS01081">
    <property type="entry name" value="HTH_TETR_1"/>
    <property type="match status" value="1"/>
</dbReference>
<sequence>MTTTTKAVIRTGRKFEQVLQGARQVFMTDGFEGASVDDIAKVAGVSKATLYSYFPDKRLLFMEVARCECDRQADEALDLADFNAPPRKILHLAGQKMIEILISEFSQRIFRICVGESERFPELGREFYQTGPMMGRQRLGDYLRGSCARGELRIEDFDLAADQFIELCKVDIFPRLIFGIDTEFSKDEIDRVVDGAVDMFMARYGAEA</sequence>
<dbReference type="RefSeq" id="WP_160973280.1">
    <property type="nucleotide sequence ID" value="NZ_WWEN01000003.1"/>
</dbReference>
<evidence type="ECO:0000256" key="2">
    <source>
        <dbReference type="ARBA" id="ARBA00023125"/>
    </source>
</evidence>
<name>A0A6L8LHU0_9RHOB</name>
<evidence type="ECO:0000313" key="6">
    <source>
        <dbReference type="EMBL" id="MYM55601.1"/>
    </source>
</evidence>
<dbReference type="InterPro" id="IPR036271">
    <property type="entry name" value="Tet_transcr_reg_TetR-rel_C_sf"/>
</dbReference>
<feature type="DNA-binding region" description="H-T-H motif" evidence="4">
    <location>
        <begin position="35"/>
        <end position="54"/>
    </location>
</feature>
<dbReference type="Pfam" id="PF00440">
    <property type="entry name" value="TetR_N"/>
    <property type="match status" value="1"/>
</dbReference>
<evidence type="ECO:0000256" key="4">
    <source>
        <dbReference type="PROSITE-ProRule" id="PRU00335"/>
    </source>
</evidence>
<gene>
    <name evidence="6" type="ORF">GR167_09800</name>
</gene>
<protein>
    <submittedName>
        <fullName evidence="6">TetR family transcriptional regulator</fullName>
    </submittedName>
</protein>
<dbReference type="SUPFAM" id="SSF46689">
    <property type="entry name" value="Homeodomain-like"/>
    <property type="match status" value="1"/>
</dbReference>
<keyword evidence="3" id="KW-0804">Transcription</keyword>
<dbReference type="InterPro" id="IPR001647">
    <property type="entry name" value="HTH_TetR"/>
</dbReference>
<dbReference type="GO" id="GO:0003700">
    <property type="term" value="F:DNA-binding transcription factor activity"/>
    <property type="evidence" value="ECO:0007669"/>
    <property type="project" value="TreeGrafter"/>
</dbReference>
<evidence type="ECO:0000259" key="5">
    <source>
        <dbReference type="PROSITE" id="PS50977"/>
    </source>
</evidence>
<comment type="caution">
    <text evidence="6">The sequence shown here is derived from an EMBL/GenBank/DDBJ whole genome shotgun (WGS) entry which is preliminary data.</text>
</comment>
<dbReference type="InterPro" id="IPR039536">
    <property type="entry name" value="TetR_C_Proteobacteria"/>
</dbReference>
<organism evidence="6 7">
    <name type="scientific">Thalassovita mangrovi</name>
    <dbReference type="NCBI Taxonomy" id="2692236"/>
    <lineage>
        <taxon>Bacteria</taxon>
        <taxon>Pseudomonadati</taxon>
        <taxon>Pseudomonadota</taxon>
        <taxon>Alphaproteobacteria</taxon>
        <taxon>Rhodobacterales</taxon>
        <taxon>Roseobacteraceae</taxon>
        <taxon>Thalassovita</taxon>
    </lineage>
</organism>
<dbReference type="InterPro" id="IPR009057">
    <property type="entry name" value="Homeodomain-like_sf"/>
</dbReference>
<accession>A0A6L8LHU0</accession>
<keyword evidence="2 4" id="KW-0238">DNA-binding</keyword>
<dbReference type="Gene3D" id="1.10.357.10">
    <property type="entry name" value="Tetracycline Repressor, domain 2"/>
    <property type="match status" value="1"/>
</dbReference>
<proteinExistence type="predicted"/>
<evidence type="ECO:0000313" key="7">
    <source>
        <dbReference type="Proteomes" id="UP000479043"/>
    </source>
</evidence>
<dbReference type="AlphaFoldDB" id="A0A6L8LHU0"/>
<dbReference type="EMBL" id="WWEN01000003">
    <property type="protein sequence ID" value="MYM55601.1"/>
    <property type="molecule type" value="Genomic_DNA"/>
</dbReference>
<dbReference type="Proteomes" id="UP000479043">
    <property type="component" value="Unassembled WGS sequence"/>
</dbReference>
<dbReference type="GO" id="GO:0000976">
    <property type="term" value="F:transcription cis-regulatory region binding"/>
    <property type="evidence" value="ECO:0007669"/>
    <property type="project" value="TreeGrafter"/>
</dbReference>
<dbReference type="PROSITE" id="PS50977">
    <property type="entry name" value="HTH_TETR_2"/>
    <property type="match status" value="1"/>
</dbReference>
<dbReference type="SUPFAM" id="SSF48498">
    <property type="entry name" value="Tetracyclin repressor-like, C-terminal domain"/>
    <property type="match status" value="1"/>
</dbReference>
<keyword evidence="1" id="KW-0805">Transcription regulation</keyword>
<feature type="domain" description="HTH tetR-type" evidence="5">
    <location>
        <begin position="12"/>
        <end position="72"/>
    </location>
</feature>
<evidence type="ECO:0000256" key="1">
    <source>
        <dbReference type="ARBA" id="ARBA00023015"/>
    </source>
</evidence>
<reference evidence="6 7" key="1">
    <citation type="submission" date="2020-01" db="EMBL/GenBank/DDBJ databases">
        <authorList>
            <person name="Chen S."/>
        </authorList>
    </citation>
    <scope>NUCLEOTIDE SEQUENCE [LARGE SCALE GENOMIC DNA]</scope>
    <source>
        <strain evidence="6 7">GS-10</strain>
    </source>
</reference>
<dbReference type="PANTHER" id="PTHR30055:SF146">
    <property type="entry name" value="HTH-TYPE TRANSCRIPTIONAL DUAL REGULATOR CECR"/>
    <property type="match status" value="1"/>
</dbReference>
<dbReference type="PANTHER" id="PTHR30055">
    <property type="entry name" value="HTH-TYPE TRANSCRIPTIONAL REGULATOR RUTR"/>
    <property type="match status" value="1"/>
</dbReference>
<dbReference type="InterPro" id="IPR023772">
    <property type="entry name" value="DNA-bd_HTH_TetR-type_CS"/>
</dbReference>